<feature type="domain" description="7(1) septoil knot" evidence="1">
    <location>
        <begin position="18"/>
        <end position="106"/>
    </location>
</feature>
<dbReference type="AlphaFoldDB" id="A0A5B8A552"/>
<dbReference type="Pfam" id="PF19647">
    <property type="entry name" value="Septknot"/>
    <property type="match status" value="1"/>
</dbReference>
<dbReference type="Proteomes" id="UP000305398">
    <property type="component" value="Chromosome"/>
</dbReference>
<evidence type="ECO:0000313" key="3">
    <source>
        <dbReference type="Proteomes" id="UP000305398"/>
    </source>
</evidence>
<dbReference type="InterPro" id="IPR046148">
    <property type="entry name" value="Septknot"/>
</dbReference>
<organism evidence="2 3">
    <name type="scientific">Hymenobacter jejuensis</name>
    <dbReference type="NCBI Taxonomy" id="2502781"/>
    <lineage>
        <taxon>Bacteria</taxon>
        <taxon>Pseudomonadati</taxon>
        <taxon>Bacteroidota</taxon>
        <taxon>Cytophagia</taxon>
        <taxon>Cytophagales</taxon>
        <taxon>Hymenobacteraceae</taxon>
        <taxon>Hymenobacter</taxon>
    </lineage>
</organism>
<evidence type="ECO:0000259" key="1">
    <source>
        <dbReference type="Pfam" id="PF19647"/>
    </source>
</evidence>
<evidence type="ECO:0000313" key="2">
    <source>
        <dbReference type="EMBL" id="QDA62474.1"/>
    </source>
</evidence>
<gene>
    <name evidence="2" type="ORF">FHG12_05950</name>
</gene>
<dbReference type="KEGG" id="hyj:FHG12_05950"/>
<name>A0A5B8A552_9BACT</name>
<proteinExistence type="predicted"/>
<keyword evidence="3" id="KW-1185">Reference proteome</keyword>
<accession>A0A5B8A552</accession>
<dbReference type="EMBL" id="CP040896">
    <property type="protein sequence ID" value="QDA62474.1"/>
    <property type="molecule type" value="Genomic_DNA"/>
</dbReference>
<reference evidence="2 3" key="1">
    <citation type="submission" date="2019-06" db="EMBL/GenBank/DDBJ databases">
        <authorList>
            <person name="Srinivasan S."/>
        </authorList>
    </citation>
    <scope>NUCLEOTIDE SEQUENCE [LARGE SCALE GENOMIC DNA]</scope>
    <source>
        <strain evidence="2 3">17J68-5</strain>
    </source>
</reference>
<protein>
    <recommendedName>
        <fullName evidence="1">7(1) septoil knot domain-containing protein</fullName>
    </recommendedName>
</protein>
<sequence>MPATTVAAASAVRSVDPCLIYGSIYLERDPRRRSYCFAAAYEEPDEAFADLMVFKEENKLFADRAGYWYITTSRDFADYVVFVSDKRALADFAIHYTTARSFAGCRKQ</sequence>
<dbReference type="OrthoDB" id="884238at2"/>